<proteinExistence type="predicted"/>
<evidence type="ECO:0000313" key="2">
    <source>
        <dbReference type="EMBL" id="EDM05738.1"/>
    </source>
</evidence>
<dbReference type="Proteomes" id="UP000234681">
    <property type="component" value="Chromosome 10"/>
</dbReference>
<sequence length="72" mass="7905">MGFMSGSLKLWLQRELARNLHPHSSSGGQSLRTSPHPCPQAGPLPSSVPSTPWYYNSFLHPVPSLYMGVSLK</sequence>
<reference evidence="2 3" key="1">
    <citation type="submission" date="2005-07" db="EMBL/GenBank/DDBJ databases">
        <authorList>
            <person name="Mural R.J."/>
            <person name="Li P.W."/>
            <person name="Adams M.D."/>
            <person name="Amanatides P.G."/>
            <person name="Baden-Tillson H."/>
            <person name="Barnstead M."/>
            <person name="Chin S.H."/>
            <person name="Dew I."/>
            <person name="Evans C.A."/>
            <person name="Ferriera S."/>
            <person name="Flanigan M."/>
            <person name="Fosler C."/>
            <person name="Glodek A."/>
            <person name="Gu Z."/>
            <person name="Holt R.A."/>
            <person name="Jennings D."/>
            <person name="Kraft C.L."/>
            <person name="Lu F."/>
            <person name="Nguyen T."/>
            <person name="Nusskern D.R."/>
            <person name="Pfannkoch C.M."/>
            <person name="Sitter C."/>
            <person name="Sutton G.G."/>
            <person name="Venter J.C."/>
            <person name="Wang Z."/>
            <person name="Woodage T."/>
            <person name="Zheng X.H."/>
            <person name="Zhong F."/>
        </authorList>
    </citation>
    <scope>NUCLEOTIDE SEQUENCE [LARGE SCALE GENOMIC DNA]</scope>
    <source>
        <strain>BN</strain>
        <strain evidence="3">Sprague-Dawley</strain>
    </source>
</reference>
<dbReference type="EMBL" id="CH473948">
    <property type="protein sequence ID" value="EDM05738.1"/>
    <property type="molecule type" value="Genomic_DNA"/>
</dbReference>
<gene>
    <name evidence="2" type="ORF">rCG_33552</name>
</gene>
<dbReference type="AlphaFoldDB" id="A6HI83"/>
<protein>
    <submittedName>
        <fullName evidence="2">RCG33552</fullName>
    </submittedName>
</protein>
<feature type="region of interest" description="Disordered" evidence="1">
    <location>
        <begin position="21"/>
        <end position="45"/>
    </location>
</feature>
<evidence type="ECO:0000256" key="1">
    <source>
        <dbReference type="SAM" id="MobiDB-lite"/>
    </source>
</evidence>
<feature type="compositionally biased region" description="Polar residues" evidence="1">
    <location>
        <begin position="22"/>
        <end position="33"/>
    </location>
</feature>
<evidence type="ECO:0000313" key="3">
    <source>
        <dbReference type="Proteomes" id="UP000234681"/>
    </source>
</evidence>
<organism evidence="2 3">
    <name type="scientific">Rattus norvegicus</name>
    <name type="common">Rat</name>
    <dbReference type="NCBI Taxonomy" id="10116"/>
    <lineage>
        <taxon>Eukaryota</taxon>
        <taxon>Metazoa</taxon>
        <taxon>Chordata</taxon>
        <taxon>Craniata</taxon>
        <taxon>Vertebrata</taxon>
        <taxon>Euteleostomi</taxon>
        <taxon>Mammalia</taxon>
        <taxon>Eutheria</taxon>
        <taxon>Euarchontoglires</taxon>
        <taxon>Glires</taxon>
        <taxon>Rodentia</taxon>
        <taxon>Myomorpha</taxon>
        <taxon>Muroidea</taxon>
        <taxon>Muridae</taxon>
        <taxon>Murinae</taxon>
        <taxon>Rattus</taxon>
    </lineage>
</organism>
<name>A6HI83_RAT</name>
<accession>A6HI83</accession>